<dbReference type="Pfam" id="PF07730">
    <property type="entry name" value="HisKA_3"/>
    <property type="match status" value="1"/>
</dbReference>
<evidence type="ECO:0000256" key="9">
    <source>
        <dbReference type="SAM" id="Phobius"/>
    </source>
</evidence>
<keyword evidence="13" id="KW-1185">Reference proteome</keyword>
<dbReference type="GO" id="GO:0016301">
    <property type="term" value="F:kinase activity"/>
    <property type="evidence" value="ECO:0007669"/>
    <property type="project" value="UniProtKB-KW"/>
</dbReference>
<keyword evidence="9" id="KW-1133">Transmembrane helix</keyword>
<dbReference type="EMBL" id="JBHSLD010000001">
    <property type="protein sequence ID" value="MFC5379307.1"/>
    <property type="molecule type" value="Genomic_DNA"/>
</dbReference>
<keyword evidence="4" id="KW-0808">Transferase</keyword>
<keyword evidence="7" id="KW-0067">ATP-binding</keyword>
<evidence type="ECO:0000256" key="6">
    <source>
        <dbReference type="ARBA" id="ARBA00022777"/>
    </source>
</evidence>
<evidence type="ECO:0000256" key="1">
    <source>
        <dbReference type="ARBA" id="ARBA00000085"/>
    </source>
</evidence>
<keyword evidence="5" id="KW-0547">Nucleotide-binding</keyword>
<comment type="caution">
    <text evidence="12">The sequence shown here is derived from an EMBL/GenBank/DDBJ whole genome shotgun (WGS) entry which is preliminary data.</text>
</comment>
<dbReference type="PANTHER" id="PTHR24421:SF10">
    <property type="entry name" value="NITRATE_NITRITE SENSOR PROTEIN NARQ"/>
    <property type="match status" value="1"/>
</dbReference>
<name>A0ABW0GI07_9MICO</name>
<protein>
    <recommendedName>
        <fullName evidence="2">histidine kinase</fullName>
        <ecNumber evidence="2">2.7.13.3</ecNumber>
    </recommendedName>
</protein>
<feature type="transmembrane region" description="Helical" evidence="9">
    <location>
        <begin position="14"/>
        <end position="33"/>
    </location>
</feature>
<feature type="transmembrane region" description="Helical" evidence="9">
    <location>
        <begin position="84"/>
        <end position="102"/>
    </location>
</feature>
<dbReference type="RefSeq" id="WP_340266588.1">
    <property type="nucleotide sequence ID" value="NZ_JBBEOG010000001.1"/>
</dbReference>
<evidence type="ECO:0000313" key="13">
    <source>
        <dbReference type="Proteomes" id="UP001596122"/>
    </source>
</evidence>
<evidence type="ECO:0000259" key="11">
    <source>
        <dbReference type="Pfam" id="PF07730"/>
    </source>
</evidence>
<dbReference type="InterPro" id="IPR050482">
    <property type="entry name" value="Sensor_HK_TwoCompSys"/>
</dbReference>
<dbReference type="Proteomes" id="UP001596122">
    <property type="component" value="Unassembled WGS sequence"/>
</dbReference>
<dbReference type="SUPFAM" id="SSF55874">
    <property type="entry name" value="ATPase domain of HSP90 chaperone/DNA topoisomerase II/histidine kinase"/>
    <property type="match status" value="1"/>
</dbReference>
<keyword evidence="9" id="KW-0472">Membrane</keyword>
<proteinExistence type="predicted"/>
<dbReference type="InterPro" id="IPR011712">
    <property type="entry name" value="Sig_transdc_His_kin_sub3_dim/P"/>
</dbReference>
<evidence type="ECO:0000256" key="4">
    <source>
        <dbReference type="ARBA" id="ARBA00022679"/>
    </source>
</evidence>
<reference evidence="13" key="1">
    <citation type="journal article" date="2019" name="Int. J. Syst. Evol. Microbiol.">
        <title>The Global Catalogue of Microorganisms (GCM) 10K type strain sequencing project: providing services to taxonomists for standard genome sequencing and annotation.</title>
        <authorList>
            <consortium name="The Broad Institute Genomics Platform"/>
            <consortium name="The Broad Institute Genome Sequencing Center for Infectious Disease"/>
            <person name="Wu L."/>
            <person name="Ma J."/>
        </authorList>
    </citation>
    <scope>NUCLEOTIDE SEQUENCE [LARGE SCALE GENOMIC DNA]</scope>
    <source>
        <strain evidence="13">CCUG 43114</strain>
    </source>
</reference>
<feature type="domain" description="Histidine kinase/HSP90-like ATPase" evidence="10">
    <location>
        <begin position="295"/>
        <end position="387"/>
    </location>
</feature>
<keyword evidence="9" id="KW-0812">Transmembrane</keyword>
<dbReference type="Gene3D" id="3.30.565.10">
    <property type="entry name" value="Histidine kinase-like ATPase, C-terminal domain"/>
    <property type="match status" value="1"/>
</dbReference>
<feature type="domain" description="Signal transduction histidine kinase subgroup 3 dimerisation and phosphoacceptor" evidence="11">
    <location>
        <begin position="183"/>
        <end position="247"/>
    </location>
</feature>
<evidence type="ECO:0000313" key="12">
    <source>
        <dbReference type="EMBL" id="MFC5379307.1"/>
    </source>
</evidence>
<evidence type="ECO:0000256" key="5">
    <source>
        <dbReference type="ARBA" id="ARBA00022741"/>
    </source>
</evidence>
<evidence type="ECO:0000256" key="2">
    <source>
        <dbReference type="ARBA" id="ARBA00012438"/>
    </source>
</evidence>
<keyword evidence="8" id="KW-0902">Two-component regulatory system</keyword>
<dbReference type="Gene3D" id="1.20.5.1930">
    <property type="match status" value="1"/>
</dbReference>
<dbReference type="InterPro" id="IPR036890">
    <property type="entry name" value="HATPase_C_sf"/>
</dbReference>
<evidence type="ECO:0000256" key="8">
    <source>
        <dbReference type="ARBA" id="ARBA00023012"/>
    </source>
</evidence>
<dbReference type="InterPro" id="IPR003594">
    <property type="entry name" value="HATPase_dom"/>
</dbReference>
<dbReference type="EC" id="2.7.13.3" evidence="2"/>
<keyword evidence="6 12" id="KW-0418">Kinase</keyword>
<feature type="transmembrane region" description="Helical" evidence="9">
    <location>
        <begin position="45"/>
        <end position="72"/>
    </location>
</feature>
<dbReference type="CDD" id="cd16917">
    <property type="entry name" value="HATPase_UhpB-NarQ-NarX-like"/>
    <property type="match status" value="1"/>
</dbReference>
<gene>
    <name evidence="12" type="ORF">ACFPJ6_00735</name>
</gene>
<comment type="catalytic activity">
    <reaction evidence="1">
        <text>ATP + protein L-histidine = ADP + protein N-phospho-L-histidine.</text>
        <dbReference type="EC" id="2.7.13.3"/>
    </reaction>
</comment>
<feature type="transmembrane region" description="Helical" evidence="9">
    <location>
        <begin position="134"/>
        <end position="151"/>
    </location>
</feature>
<organism evidence="12 13">
    <name type="scientific">Aquipuribacter nitratireducens</name>
    <dbReference type="NCBI Taxonomy" id="650104"/>
    <lineage>
        <taxon>Bacteria</taxon>
        <taxon>Bacillati</taxon>
        <taxon>Actinomycetota</taxon>
        <taxon>Actinomycetes</taxon>
        <taxon>Micrococcales</taxon>
        <taxon>Intrasporangiaceae</taxon>
        <taxon>Aquipuribacter</taxon>
    </lineage>
</organism>
<dbReference type="PANTHER" id="PTHR24421">
    <property type="entry name" value="NITRATE/NITRITE SENSOR PROTEIN NARX-RELATED"/>
    <property type="match status" value="1"/>
</dbReference>
<feature type="transmembrane region" description="Helical" evidence="9">
    <location>
        <begin position="109"/>
        <end position="128"/>
    </location>
</feature>
<keyword evidence="3" id="KW-0597">Phosphoprotein</keyword>
<sequence>MPPAVLARPSVRRALAVLLPLAAVAVALVESAADQRVTALGPGSVLVALALGAGVAVAVVLPVVGALLQVALFPVPSLLLDSPGPGGAQLIVLLACLLWAGYRATVRRSAVVYGLAVLVPAVTLVVAGESAWEFLFFAVILGLGWGMGLLLRRERARSLQLADLTAQLRAERAHRERQVVEEERARISRELHDAVAHTMSVMTLQVGVVRRRLADRPVERDALAGVEDLGRRGVEELRRVVGLVRTGDADALAPAPSLSRLDDLVAELRATGTDVRVAVEGEPARSLPPALDASAFRVLQEATHNALRHAPGSPIGVVVRWDGDGLCLEVVDDGPARPLPGGSRASDGSGGHGLVGMRERVALFGGRLEAGPRRDGGFAVRASLPVPS</sequence>
<evidence type="ECO:0000259" key="10">
    <source>
        <dbReference type="Pfam" id="PF02518"/>
    </source>
</evidence>
<evidence type="ECO:0000256" key="3">
    <source>
        <dbReference type="ARBA" id="ARBA00022553"/>
    </source>
</evidence>
<accession>A0ABW0GI07</accession>
<evidence type="ECO:0000256" key="7">
    <source>
        <dbReference type="ARBA" id="ARBA00022840"/>
    </source>
</evidence>
<dbReference type="Pfam" id="PF02518">
    <property type="entry name" value="HATPase_c"/>
    <property type="match status" value="1"/>
</dbReference>